<feature type="domain" description="FecR N-terminal" evidence="3">
    <location>
        <begin position="13"/>
        <end position="54"/>
    </location>
</feature>
<dbReference type="EMBL" id="FNES01000001">
    <property type="protein sequence ID" value="SDI73795.1"/>
    <property type="molecule type" value="Genomic_DNA"/>
</dbReference>
<proteinExistence type="predicted"/>
<dbReference type="Gene3D" id="2.60.120.1440">
    <property type="match status" value="1"/>
</dbReference>
<evidence type="ECO:0000313" key="4">
    <source>
        <dbReference type="EMBL" id="SDI73795.1"/>
    </source>
</evidence>
<evidence type="ECO:0000259" key="3">
    <source>
        <dbReference type="Pfam" id="PF16220"/>
    </source>
</evidence>
<accession>A0A1G8N112</accession>
<dbReference type="InterPro" id="IPR012373">
    <property type="entry name" value="Ferrdict_sens_TM"/>
</dbReference>
<feature type="domain" description="FecR protein" evidence="2">
    <location>
        <begin position="121"/>
        <end position="213"/>
    </location>
</feature>
<protein>
    <submittedName>
        <fullName evidence="4">FecR family protein</fullName>
    </submittedName>
</protein>
<name>A0A1G8N112_9GAMM</name>
<feature type="transmembrane region" description="Helical" evidence="1">
    <location>
        <begin position="88"/>
        <end position="106"/>
    </location>
</feature>
<dbReference type="STRING" id="376427.SAMN04487954_101188"/>
<sequence>MGHASEPSHESLEQAAEWYALLRSEEADAGDRERWQAWMAAAVEHRRAWGYVESVSRHFATLQTTPDPRGTAEELWKANDRVMQRRRALGSLVAVVGIGLAGWLTWRSTPLPYLTRTRNADYRTATGEIREIALPDGSRVWLNTATAIHEAYDARYRTLSLIEGEILIDTASDPSRPFVVETPQGRLRALGTRFTVRRRGESSELSVHAGAVEIATQSGAWNVVPAGRRTRFTHDGIAPLAPTDSAREAWSRGVLIVEDMRLGELVEELRRYRSGHLGLSPTVADLKVFGSFPIDDTDATLDMLASALPIRIQRRLPWWVSIEPQADSD</sequence>
<dbReference type="AlphaFoldDB" id="A0A1G8N112"/>
<dbReference type="InterPro" id="IPR032623">
    <property type="entry name" value="FecR_N"/>
</dbReference>
<keyword evidence="5" id="KW-1185">Reference proteome</keyword>
<reference evidence="4 5" key="1">
    <citation type="submission" date="2016-10" db="EMBL/GenBank/DDBJ databases">
        <authorList>
            <person name="de Groot N.N."/>
        </authorList>
    </citation>
    <scope>NUCLEOTIDE SEQUENCE [LARGE SCALE GENOMIC DNA]</scope>
    <source>
        <strain evidence="4 5">CGMCC 1.6133</strain>
    </source>
</reference>
<dbReference type="PANTHER" id="PTHR30273">
    <property type="entry name" value="PERIPLASMIC SIGNAL SENSOR AND SIGMA FACTOR ACTIVATOR FECR-RELATED"/>
    <property type="match status" value="1"/>
</dbReference>
<evidence type="ECO:0000259" key="2">
    <source>
        <dbReference type="Pfam" id="PF04773"/>
    </source>
</evidence>
<dbReference type="Pfam" id="PF16220">
    <property type="entry name" value="DUF4880"/>
    <property type="match status" value="1"/>
</dbReference>
<dbReference type="PIRSF" id="PIRSF018266">
    <property type="entry name" value="FecR"/>
    <property type="match status" value="1"/>
</dbReference>
<organism evidence="4 5">
    <name type="scientific">Billgrantia gudaonensis</name>
    <dbReference type="NCBI Taxonomy" id="376427"/>
    <lineage>
        <taxon>Bacteria</taxon>
        <taxon>Pseudomonadati</taxon>
        <taxon>Pseudomonadota</taxon>
        <taxon>Gammaproteobacteria</taxon>
        <taxon>Oceanospirillales</taxon>
        <taxon>Halomonadaceae</taxon>
        <taxon>Billgrantia</taxon>
    </lineage>
</organism>
<keyword evidence="1" id="KW-1133">Transmembrane helix</keyword>
<keyword evidence="1" id="KW-0812">Transmembrane</keyword>
<dbReference type="Pfam" id="PF04773">
    <property type="entry name" value="FecR"/>
    <property type="match status" value="1"/>
</dbReference>
<evidence type="ECO:0000313" key="5">
    <source>
        <dbReference type="Proteomes" id="UP000198525"/>
    </source>
</evidence>
<keyword evidence="1" id="KW-0472">Membrane</keyword>
<dbReference type="GO" id="GO:0016989">
    <property type="term" value="F:sigma factor antagonist activity"/>
    <property type="evidence" value="ECO:0007669"/>
    <property type="project" value="TreeGrafter"/>
</dbReference>
<evidence type="ECO:0000256" key="1">
    <source>
        <dbReference type="SAM" id="Phobius"/>
    </source>
</evidence>
<dbReference type="InterPro" id="IPR006860">
    <property type="entry name" value="FecR"/>
</dbReference>
<dbReference type="RefSeq" id="WP_089682152.1">
    <property type="nucleotide sequence ID" value="NZ_FNES01000001.1"/>
</dbReference>
<dbReference type="PANTHER" id="PTHR30273:SF2">
    <property type="entry name" value="PROTEIN FECR"/>
    <property type="match status" value="1"/>
</dbReference>
<dbReference type="Proteomes" id="UP000198525">
    <property type="component" value="Unassembled WGS sequence"/>
</dbReference>
<dbReference type="OrthoDB" id="7032198at2"/>
<gene>
    <name evidence="4" type="ORF">SAMN04487954_101188</name>
</gene>